<dbReference type="AlphaFoldDB" id="A0A6J7E8N9"/>
<gene>
    <name evidence="1" type="ORF">UFOPK3444_01209</name>
</gene>
<name>A0A6J7E8N9_9ZZZZ</name>
<accession>A0A6J7E8N9</accession>
<protein>
    <submittedName>
        <fullName evidence="1">Unannotated protein</fullName>
    </submittedName>
</protein>
<evidence type="ECO:0000313" key="1">
    <source>
        <dbReference type="EMBL" id="CAB4878931.1"/>
    </source>
</evidence>
<sequence length="58" mass="6092">MDPPRPIVSLPHTADVVGGVREGKNTPKSVFAPKVTKAKLGDDRHTTALIDDSGISVV</sequence>
<proteinExistence type="predicted"/>
<organism evidence="1">
    <name type="scientific">freshwater metagenome</name>
    <dbReference type="NCBI Taxonomy" id="449393"/>
    <lineage>
        <taxon>unclassified sequences</taxon>
        <taxon>metagenomes</taxon>
        <taxon>ecological metagenomes</taxon>
    </lineage>
</organism>
<reference evidence="1" key="1">
    <citation type="submission" date="2020-05" db="EMBL/GenBank/DDBJ databases">
        <authorList>
            <person name="Chiriac C."/>
            <person name="Salcher M."/>
            <person name="Ghai R."/>
            <person name="Kavagutti S V."/>
        </authorList>
    </citation>
    <scope>NUCLEOTIDE SEQUENCE</scope>
</reference>
<dbReference type="EMBL" id="CAFBLU010000022">
    <property type="protein sequence ID" value="CAB4878931.1"/>
    <property type="molecule type" value="Genomic_DNA"/>
</dbReference>